<dbReference type="Proteomes" id="UP000266273">
    <property type="component" value="Unassembled WGS sequence"/>
</dbReference>
<keyword evidence="2" id="KW-0812">Transmembrane</keyword>
<evidence type="ECO:0000313" key="3">
    <source>
        <dbReference type="EMBL" id="RIA55833.1"/>
    </source>
</evidence>
<reference evidence="3 4" key="1">
    <citation type="submission" date="2018-08" db="EMBL/GenBank/DDBJ databases">
        <title>Genomic Encyclopedia of Archaeal and Bacterial Type Strains, Phase II (KMG-II): from individual species to whole genera.</title>
        <authorList>
            <person name="Goeker M."/>
        </authorList>
    </citation>
    <scope>NUCLEOTIDE SEQUENCE [LARGE SCALE GENOMIC DNA]</scope>
    <source>
        <strain evidence="3 4">DSM 5002</strain>
    </source>
</reference>
<dbReference type="AlphaFoldDB" id="A0A397Q4G2"/>
<accession>A0A397Q4G2</accession>
<dbReference type="RefSeq" id="WP_119060683.1">
    <property type="nucleotide sequence ID" value="NZ_QXDF01000001.1"/>
</dbReference>
<dbReference type="EMBL" id="QXDF01000001">
    <property type="protein sequence ID" value="RIA55833.1"/>
    <property type="molecule type" value="Genomic_DNA"/>
</dbReference>
<comment type="caution">
    <text evidence="3">The sequence shown here is derived from an EMBL/GenBank/DDBJ whole genome shotgun (WGS) entry which is preliminary data.</text>
</comment>
<proteinExistence type="predicted"/>
<evidence type="ECO:0000256" key="2">
    <source>
        <dbReference type="SAM" id="Phobius"/>
    </source>
</evidence>
<evidence type="ECO:0000313" key="4">
    <source>
        <dbReference type="Proteomes" id="UP000266273"/>
    </source>
</evidence>
<feature type="region of interest" description="Disordered" evidence="1">
    <location>
        <begin position="69"/>
        <end position="89"/>
    </location>
</feature>
<organism evidence="3 4">
    <name type="scientific">Dichotomicrobium thermohalophilum</name>
    <dbReference type="NCBI Taxonomy" id="933063"/>
    <lineage>
        <taxon>Bacteria</taxon>
        <taxon>Pseudomonadati</taxon>
        <taxon>Pseudomonadota</taxon>
        <taxon>Alphaproteobacteria</taxon>
        <taxon>Hyphomicrobiales</taxon>
        <taxon>Hyphomicrobiaceae</taxon>
        <taxon>Dichotomicrobium</taxon>
    </lineage>
</organism>
<evidence type="ECO:0000256" key="1">
    <source>
        <dbReference type="SAM" id="MobiDB-lite"/>
    </source>
</evidence>
<protein>
    <submittedName>
        <fullName evidence="3">Uncharacterized protein</fullName>
    </submittedName>
</protein>
<dbReference type="OrthoDB" id="7933899at2"/>
<sequence>MFLPAEYFWLEPVLIASGVVFLVSLLGNLIAFGNRLANAIVTAIVFGLIFGALSFYGYGDVQMRVQTTPSADAPANEMMDGGNTGGTTQ</sequence>
<name>A0A397Q4G2_9HYPH</name>
<keyword evidence="2" id="KW-1133">Transmembrane helix</keyword>
<gene>
    <name evidence="3" type="ORF">BXY53_0918</name>
</gene>
<feature type="transmembrane region" description="Helical" evidence="2">
    <location>
        <begin position="39"/>
        <end position="58"/>
    </location>
</feature>
<keyword evidence="4" id="KW-1185">Reference proteome</keyword>
<keyword evidence="2" id="KW-0472">Membrane</keyword>
<feature type="transmembrane region" description="Helical" evidence="2">
    <location>
        <begin position="12"/>
        <end position="32"/>
    </location>
</feature>